<dbReference type="GO" id="GO:0046513">
    <property type="term" value="P:ceramide biosynthetic process"/>
    <property type="evidence" value="ECO:0007669"/>
    <property type="project" value="TreeGrafter"/>
</dbReference>
<protein>
    <recommendedName>
        <fullName evidence="4">F-box domain-containing protein</fullName>
    </recommendedName>
</protein>
<reference evidence="3" key="1">
    <citation type="journal article" date="2016" name="Nat. Commun.">
        <title>The Gonium pectorale genome demonstrates co-option of cell cycle regulation during the evolution of multicellularity.</title>
        <authorList>
            <person name="Hanschen E.R."/>
            <person name="Marriage T.N."/>
            <person name="Ferris P.J."/>
            <person name="Hamaji T."/>
            <person name="Toyoda A."/>
            <person name="Fujiyama A."/>
            <person name="Neme R."/>
            <person name="Noguchi H."/>
            <person name="Minakuchi Y."/>
            <person name="Suzuki M."/>
            <person name="Kawai-Toyooka H."/>
            <person name="Smith D.R."/>
            <person name="Sparks H."/>
            <person name="Anderson J."/>
            <person name="Bakaric R."/>
            <person name="Luria V."/>
            <person name="Karger A."/>
            <person name="Kirschner M.W."/>
            <person name="Durand P.M."/>
            <person name="Michod R.E."/>
            <person name="Nozaki H."/>
            <person name="Olson B.J."/>
        </authorList>
    </citation>
    <scope>NUCLEOTIDE SEQUENCE [LARGE SCALE GENOMIC DNA]</scope>
    <source>
        <strain evidence="3">NIES-2863</strain>
    </source>
</reference>
<dbReference type="PANTHER" id="PTHR12393:SF6">
    <property type="entry name" value="SPHINGOMYELIN PHOSPHODIESTERASE 2"/>
    <property type="match status" value="1"/>
</dbReference>
<proteinExistence type="predicted"/>
<feature type="compositionally biased region" description="Low complexity" evidence="1">
    <location>
        <begin position="395"/>
        <end position="404"/>
    </location>
</feature>
<keyword evidence="3" id="KW-1185">Reference proteome</keyword>
<dbReference type="PANTHER" id="PTHR12393">
    <property type="entry name" value="SPHINGOMYELIN PHOSPHODIESTERASE RELATED"/>
    <property type="match status" value="1"/>
</dbReference>
<dbReference type="EMBL" id="LSYV01000038">
    <property type="protein sequence ID" value="KXZ47204.1"/>
    <property type="molecule type" value="Genomic_DNA"/>
</dbReference>
<dbReference type="GO" id="GO:0071944">
    <property type="term" value="C:cell periphery"/>
    <property type="evidence" value="ECO:0007669"/>
    <property type="project" value="TreeGrafter"/>
</dbReference>
<dbReference type="Proteomes" id="UP000075714">
    <property type="component" value="Unassembled WGS sequence"/>
</dbReference>
<feature type="compositionally biased region" description="Gly residues" evidence="1">
    <location>
        <begin position="451"/>
        <end position="465"/>
    </location>
</feature>
<evidence type="ECO:0000256" key="1">
    <source>
        <dbReference type="SAM" id="MobiDB-lite"/>
    </source>
</evidence>
<gene>
    <name evidence="2" type="ORF">GPECTOR_37g210</name>
</gene>
<organism evidence="2 3">
    <name type="scientific">Gonium pectorale</name>
    <name type="common">Green alga</name>
    <dbReference type="NCBI Taxonomy" id="33097"/>
    <lineage>
        <taxon>Eukaryota</taxon>
        <taxon>Viridiplantae</taxon>
        <taxon>Chlorophyta</taxon>
        <taxon>core chlorophytes</taxon>
        <taxon>Chlorophyceae</taxon>
        <taxon>CS clade</taxon>
        <taxon>Chlamydomonadales</taxon>
        <taxon>Volvocaceae</taxon>
        <taxon>Gonium</taxon>
    </lineage>
</organism>
<accession>A0A150GBI8</accession>
<evidence type="ECO:0008006" key="4">
    <source>
        <dbReference type="Google" id="ProtNLM"/>
    </source>
</evidence>
<evidence type="ECO:0000313" key="3">
    <source>
        <dbReference type="Proteomes" id="UP000075714"/>
    </source>
</evidence>
<evidence type="ECO:0000313" key="2">
    <source>
        <dbReference type="EMBL" id="KXZ47204.1"/>
    </source>
</evidence>
<dbReference type="AlphaFoldDB" id="A0A150GBI8"/>
<dbReference type="GO" id="GO:0016020">
    <property type="term" value="C:membrane"/>
    <property type="evidence" value="ECO:0007669"/>
    <property type="project" value="TreeGrafter"/>
</dbReference>
<feature type="compositionally biased region" description="Low complexity" evidence="1">
    <location>
        <begin position="483"/>
        <end position="496"/>
    </location>
</feature>
<feature type="compositionally biased region" description="Gly residues" evidence="1">
    <location>
        <begin position="405"/>
        <end position="414"/>
    </location>
</feature>
<feature type="region of interest" description="Disordered" evidence="1">
    <location>
        <begin position="391"/>
        <end position="507"/>
    </location>
</feature>
<dbReference type="GO" id="GO:0004620">
    <property type="term" value="F:phospholipase activity"/>
    <property type="evidence" value="ECO:0007669"/>
    <property type="project" value="TreeGrafter"/>
</dbReference>
<name>A0A150GBI8_GONPE</name>
<dbReference type="GO" id="GO:0005783">
    <property type="term" value="C:endoplasmic reticulum"/>
    <property type="evidence" value="ECO:0007669"/>
    <property type="project" value="TreeGrafter"/>
</dbReference>
<comment type="caution">
    <text evidence="2">The sequence shown here is derived from an EMBL/GenBank/DDBJ whole genome shotgun (WGS) entry which is preliminary data.</text>
</comment>
<sequence>MASAQARHSEYYGVEAEDSSQDGWHRLPPEIWDLIVSHLDGNEVAGTVRAVNKAAAAQFRGPQHTTLHLSQPVPHHAFAAHWLAPGATRALTLPQRRRLLCLTAASGSVPNLAIATKAAGCMLTVAVFEAAVSAGQLYTCQWLRDHDCPMLPSKRCASNLLALAAGGGHQHVCAWLLSLPGIAYEGGEPEAARAGHTSLLKWFEERPQCDRLVPNDLGLLCGVAHGCDLAMLKRYWWTLVGAEVLTSVGDDEAGVGSGLGLALAAAAGSPTPDWAAKTRGGPYGLACCEGDFVMLHHLHRRGVPWGEPYRLAALVAPLSALRWLLLETDCPLDLLAAAADARRRAKRGSVRGAELLRLLKERYRRQRCALALLAAGGPDSARSLLAAGEAGGERGASADGAKQSGSGGSGGGRGQMMEAAERLPQGDAEGGGGGRGPVRRPSGAEGEEGEGGGGEAKGGRGGSWGGAWRLWRLPVCLGGPGGRRAAAGRGAAAGSDEAARASPGRRA</sequence>
<dbReference type="GO" id="GO:0030149">
    <property type="term" value="P:sphingolipid catabolic process"/>
    <property type="evidence" value="ECO:0007669"/>
    <property type="project" value="TreeGrafter"/>
</dbReference>